<evidence type="ECO:0000256" key="3">
    <source>
        <dbReference type="ARBA" id="ARBA00022833"/>
    </source>
</evidence>
<keyword evidence="7" id="KW-0223">Dioxygenase</keyword>
<dbReference type="AlphaFoldDB" id="A0A210R1W4"/>
<keyword evidence="8" id="KW-1185">Reference proteome</keyword>
<gene>
    <name evidence="7" type="ORF">KP79_PYT17914</name>
</gene>
<keyword evidence="7" id="KW-0560">Oxidoreductase</keyword>
<evidence type="ECO:0000256" key="2">
    <source>
        <dbReference type="ARBA" id="ARBA00022771"/>
    </source>
</evidence>
<accession>A0A210R1W4</accession>
<keyword evidence="3" id="KW-0862">Zinc</keyword>
<evidence type="ECO:0000256" key="5">
    <source>
        <dbReference type="SAM" id="MobiDB-lite"/>
    </source>
</evidence>
<dbReference type="OrthoDB" id="6161078at2759"/>
<dbReference type="Pfam" id="PF02008">
    <property type="entry name" value="zf-CXXC"/>
    <property type="match status" value="1"/>
</dbReference>
<dbReference type="STRING" id="6573.A0A210R1W4"/>
<dbReference type="GO" id="GO:0008270">
    <property type="term" value="F:zinc ion binding"/>
    <property type="evidence" value="ECO:0007669"/>
    <property type="project" value="UniProtKB-KW"/>
</dbReference>
<dbReference type="GO" id="GO:0003677">
    <property type="term" value="F:DNA binding"/>
    <property type="evidence" value="ECO:0007669"/>
    <property type="project" value="InterPro"/>
</dbReference>
<evidence type="ECO:0000259" key="6">
    <source>
        <dbReference type="PROSITE" id="PS51058"/>
    </source>
</evidence>
<evidence type="ECO:0000313" key="8">
    <source>
        <dbReference type="Proteomes" id="UP000242188"/>
    </source>
</evidence>
<reference evidence="7 8" key="1">
    <citation type="journal article" date="2017" name="Nat. Ecol. Evol.">
        <title>Scallop genome provides insights into evolution of bilaterian karyotype and development.</title>
        <authorList>
            <person name="Wang S."/>
            <person name="Zhang J."/>
            <person name="Jiao W."/>
            <person name="Li J."/>
            <person name="Xun X."/>
            <person name="Sun Y."/>
            <person name="Guo X."/>
            <person name="Huan P."/>
            <person name="Dong B."/>
            <person name="Zhang L."/>
            <person name="Hu X."/>
            <person name="Sun X."/>
            <person name="Wang J."/>
            <person name="Zhao C."/>
            <person name="Wang Y."/>
            <person name="Wang D."/>
            <person name="Huang X."/>
            <person name="Wang R."/>
            <person name="Lv J."/>
            <person name="Li Y."/>
            <person name="Zhang Z."/>
            <person name="Liu B."/>
            <person name="Lu W."/>
            <person name="Hui Y."/>
            <person name="Liang J."/>
            <person name="Zhou Z."/>
            <person name="Hou R."/>
            <person name="Li X."/>
            <person name="Liu Y."/>
            <person name="Li H."/>
            <person name="Ning X."/>
            <person name="Lin Y."/>
            <person name="Zhao L."/>
            <person name="Xing Q."/>
            <person name="Dou J."/>
            <person name="Li Y."/>
            <person name="Mao J."/>
            <person name="Guo H."/>
            <person name="Dou H."/>
            <person name="Li T."/>
            <person name="Mu C."/>
            <person name="Jiang W."/>
            <person name="Fu Q."/>
            <person name="Fu X."/>
            <person name="Miao Y."/>
            <person name="Liu J."/>
            <person name="Yu Q."/>
            <person name="Li R."/>
            <person name="Liao H."/>
            <person name="Li X."/>
            <person name="Kong Y."/>
            <person name="Jiang Z."/>
            <person name="Chourrout D."/>
            <person name="Li R."/>
            <person name="Bao Z."/>
        </authorList>
    </citation>
    <scope>NUCLEOTIDE SEQUENCE [LARGE SCALE GENOMIC DNA]</scope>
    <source>
        <strain evidence="7 8">PY_sf001</strain>
    </source>
</reference>
<dbReference type="Proteomes" id="UP000242188">
    <property type="component" value="Unassembled WGS sequence"/>
</dbReference>
<dbReference type="PROSITE" id="PS51058">
    <property type="entry name" value="ZF_CXXC"/>
    <property type="match status" value="1"/>
</dbReference>
<feature type="region of interest" description="Disordered" evidence="5">
    <location>
        <begin position="97"/>
        <end position="198"/>
    </location>
</feature>
<dbReference type="GO" id="GO:0051213">
    <property type="term" value="F:dioxygenase activity"/>
    <property type="evidence" value="ECO:0007669"/>
    <property type="project" value="UniProtKB-KW"/>
</dbReference>
<feature type="region of interest" description="Disordered" evidence="5">
    <location>
        <begin position="259"/>
        <end position="296"/>
    </location>
</feature>
<evidence type="ECO:0000256" key="4">
    <source>
        <dbReference type="PROSITE-ProRule" id="PRU00509"/>
    </source>
</evidence>
<feature type="compositionally biased region" description="Polar residues" evidence="5">
    <location>
        <begin position="114"/>
        <end position="132"/>
    </location>
</feature>
<sequence length="628" mass="68596">MEDGNGQFPLHIQTGDGEFIVKEEEDLSSPTSPDYYTSPDGSFDRGVRLKRRRRCGQCGPCQVKENCNKCHFCVRRDVLKQTCMYRKCVYLRSKPKPYSRPKETPLASSAASVLSPNSQEGHSNITSPTASGPSRFLDGPSPPNRSDVAKPIMPPKLSDHFPYPHGQGFPSFEPIIRPQGPCSAPPAPGHTPHRIPTTSPAIPASVIGQHAMVPGLVDQSSLSHNHQIVMPPPPPTLNDFNERTFSEFRSQHMLGMSHNQVHSTPHPFGIKDPPELSDVHFPPYGRPDSQRTPTGPSSCVYPHGIAPSMAAVGFNSSVDSSSVLGSLDRQTRAFFPTHNTDMFRHFPPLPPGYAYPSGRYGQNFTSPHYPRFGSMGMPPPPPPPPPNLGLKPQGGHTQPWGFTPTYSSCEQSNGCPKNGCCPPVSKNLGSEAQVMQEIYGNVLNSRVPYPIPSPIGIDCSPSQRRPGSAMSDDSGRMSMASSDFESDVISIDDCQMNALIRSDGSNSLQIEIGSSGIRTKHDSPVRKGKSKFTMDSILAPSLQNLTSPHDECEIVEDIMVNRKCTINGTVYVKQDLGDSGVVQLEIPGNKVTLEDSYLDDKLAGYSSNLGELLEFIRKEPQIEFLRNN</sequence>
<evidence type="ECO:0000313" key="7">
    <source>
        <dbReference type="EMBL" id="OWF54936.1"/>
    </source>
</evidence>
<proteinExistence type="predicted"/>
<organism evidence="7 8">
    <name type="scientific">Mizuhopecten yessoensis</name>
    <name type="common">Japanese scallop</name>
    <name type="synonym">Patinopecten yessoensis</name>
    <dbReference type="NCBI Taxonomy" id="6573"/>
    <lineage>
        <taxon>Eukaryota</taxon>
        <taxon>Metazoa</taxon>
        <taxon>Spiralia</taxon>
        <taxon>Lophotrochozoa</taxon>
        <taxon>Mollusca</taxon>
        <taxon>Bivalvia</taxon>
        <taxon>Autobranchia</taxon>
        <taxon>Pteriomorphia</taxon>
        <taxon>Pectinida</taxon>
        <taxon>Pectinoidea</taxon>
        <taxon>Pectinidae</taxon>
        <taxon>Mizuhopecten</taxon>
    </lineage>
</organism>
<comment type="caution">
    <text evidence="7">The sequence shown here is derived from an EMBL/GenBank/DDBJ whole genome shotgun (WGS) entry which is preliminary data.</text>
</comment>
<protein>
    <submittedName>
        <fullName evidence="7">Methylcytosine dioxygenase TET1</fullName>
    </submittedName>
</protein>
<dbReference type="EMBL" id="NEDP02000798">
    <property type="protein sequence ID" value="OWF54936.1"/>
    <property type="molecule type" value="Genomic_DNA"/>
</dbReference>
<name>A0A210R1W4_MIZYE</name>
<feature type="region of interest" description="Disordered" evidence="5">
    <location>
        <begin position="454"/>
        <end position="480"/>
    </location>
</feature>
<keyword evidence="2 4" id="KW-0863">Zinc-finger</keyword>
<evidence type="ECO:0000256" key="1">
    <source>
        <dbReference type="ARBA" id="ARBA00022723"/>
    </source>
</evidence>
<keyword evidence="1" id="KW-0479">Metal-binding</keyword>
<feature type="domain" description="CXXC-type" evidence="6">
    <location>
        <begin position="48"/>
        <end position="89"/>
    </location>
</feature>
<dbReference type="InterPro" id="IPR002857">
    <property type="entry name" value="Znf_CXXC"/>
</dbReference>